<dbReference type="PANTHER" id="PTHR34382">
    <property type="entry name" value="PTS SYSTEM N,N'-DIACETYLCHITOBIOSE-SPECIFIC EIIA COMPONENT"/>
    <property type="match status" value="1"/>
</dbReference>
<keyword evidence="3" id="KW-0808">Transferase</keyword>
<name>A0AAW9K330_CARML</name>
<protein>
    <submittedName>
        <fullName evidence="8">PTS lactose/cellobiose transporter subunit IIA</fullName>
    </submittedName>
</protein>
<reference evidence="8" key="1">
    <citation type="submission" date="2023-08" db="EMBL/GenBank/DDBJ databases">
        <title>Genomic characterization of piscicolin 126 produced by Carnobacterium maltaromaticum CM22 strain isolated from salmon (Salmo salar).</title>
        <authorList>
            <person name="Gonzalez-Gragera E."/>
            <person name="Garcia-Lopez J.D."/>
            <person name="Teso-Perez C."/>
            <person name="Gimenez-Hernandez I."/>
            <person name="Peralta-Sanchez J.M."/>
            <person name="Valdivia E."/>
            <person name="Montalban-Lopez M."/>
            <person name="Martin-Platero A.M."/>
            <person name="Banos A."/>
            <person name="Martinez-Bueno M."/>
        </authorList>
    </citation>
    <scope>NUCLEOTIDE SEQUENCE</scope>
    <source>
        <strain evidence="8">CM22</strain>
    </source>
</reference>
<dbReference type="InterPro" id="IPR036542">
    <property type="entry name" value="PTS_IIA_lac/cel_sf"/>
</dbReference>
<evidence type="ECO:0000256" key="5">
    <source>
        <dbReference type="PIRSR" id="PIRSR000699-1"/>
    </source>
</evidence>
<dbReference type="GO" id="GO:0046872">
    <property type="term" value="F:metal ion binding"/>
    <property type="evidence" value="ECO:0007669"/>
    <property type="project" value="UniProtKB-KW"/>
</dbReference>
<evidence type="ECO:0000256" key="4">
    <source>
        <dbReference type="ARBA" id="ARBA00022683"/>
    </source>
</evidence>
<dbReference type="PIRSF" id="PIRSF000699">
    <property type="entry name" value="PTS_IILac_III"/>
    <property type="match status" value="1"/>
</dbReference>
<accession>A0AAW9K330</accession>
<proteinExistence type="predicted"/>
<gene>
    <name evidence="8" type="ORF">RAK27_10745</name>
</gene>
<dbReference type="GeneID" id="83604885"/>
<dbReference type="PANTHER" id="PTHR34382:SF7">
    <property type="entry name" value="PTS SYSTEM N,N'-DIACETYLCHITOBIOSE-SPECIFIC EIIA COMPONENT"/>
    <property type="match status" value="1"/>
</dbReference>
<evidence type="ECO:0000256" key="3">
    <source>
        <dbReference type="ARBA" id="ARBA00022679"/>
    </source>
</evidence>
<feature type="active site" description="Tele-phosphohistidine intermediate" evidence="5">
    <location>
        <position position="79"/>
    </location>
</feature>
<dbReference type="InterPro" id="IPR003188">
    <property type="entry name" value="PTS_IIA_lac/cel"/>
</dbReference>
<dbReference type="PROSITE" id="PS51095">
    <property type="entry name" value="PTS_EIIA_TYPE_3"/>
    <property type="match status" value="1"/>
</dbReference>
<keyword evidence="6" id="KW-0479">Metal-binding</keyword>
<dbReference type="AlphaFoldDB" id="A0AAW9K330"/>
<evidence type="ECO:0000313" key="9">
    <source>
        <dbReference type="Proteomes" id="UP001290462"/>
    </source>
</evidence>
<evidence type="ECO:0000256" key="1">
    <source>
        <dbReference type="ARBA" id="ARBA00022448"/>
    </source>
</evidence>
<comment type="cofactor">
    <cofactor evidence="6">
        <name>Mg(2+)</name>
        <dbReference type="ChEBI" id="CHEBI:18420"/>
    </cofactor>
    <text evidence="6">Binds 1 Mg(2+) ion per trimer.</text>
</comment>
<evidence type="ECO:0000256" key="7">
    <source>
        <dbReference type="PROSITE-ProRule" id="PRU00418"/>
    </source>
</evidence>
<dbReference type="Proteomes" id="UP001290462">
    <property type="component" value="Unassembled WGS sequence"/>
</dbReference>
<dbReference type="GO" id="GO:0009401">
    <property type="term" value="P:phosphoenolpyruvate-dependent sugar phosphotransferase system"/>
    <property type="evidence" value="ECO:0007669"/>
    <property type="project" value="UniProtKB-KW"/>
</dbReference>
<dbReference type="Pfam" id="PF02255">
    <property type="entry name" value="PTS_IIA"/>
    <property type="match status" value="1"/>
</dbReference>
<dbReference type="EMBL" id="JAVBVO010000003">
    <property type="protein sequence ID" value="MDZ5759136.1"/>
    <property type="molecule type" value="Genomic_DNA"/>
</dbReference>
<evidence type="ECO:0000256" key="2">
    <source>
        <dbReference type="ARBA" id="ARBA00022597"/>
    </source>
</evidence>
<dbReference type="SUPFAM" id="SSF46973">
    <property type="entry name" value="Enzyme IIa from lactose specific PTS, IIa-lac"/>
    <property type="match status" value="1"/>
</dbReference>
<dbReference type="Gene3D" id="1.20.58.80">
    <property type="entry name" value="Phosphotransferase system, lactose/cellobiose-type IIA subunit"/>
    <property type="match status" value="1"/>
</dbReference>
<keyword evidence="4" id="KW-0598">Phosphotransferase system</keyword>
<dbReference type="RefSeq" id="WP_010052725.1">
    <property type="nucleotide sequence ID" value="NZ_BJOJ01000059.1"/>
</dbReference>
<dbReference type="GO" id="GO:0016740">
    <property type="term" value="F:transferase activity"/>
    <property type="evidence" value="ECO:0007669"/>
    <property type="project" value="UniProtKB-KW"/>
</dbReference>
<keyword evidence="2" id="KW-0762">Sugar transport</keyword>
<dbReference type="CDD" id="cd00215">
    <property type="entry name" value="PTS_IIA_lac"/>
    <property type="match status" value="1"/>
</dbReference>
<comment type="caution">
    <text evidence="8">The sequence shown here is derived from an EMBL/GenBank/DDBJ whole genome shotgun (WGS) entry which is preliminary data.</text>
</comment>
<organism evidence="8 9">
    <name type="scientific">Carnobacterium maltaromaticum</name>
    <name type="common">Carnobacterium piscicola</name>
    <dbReference type="NCBI Taxonomy" id="2751"/>
    <lineage>
        <taxon>Bacteria</taxon>
        <taxon>Bacillati</taxon>
        <taxon>Bacillota</taxon>
        <taxon>Bacilli</taxon>
        <taxon>Lactobacillales</taxon>
        <taxon>Carnobacteriaceae</taxon>
        <taxon>Carnobacterium</taxon>
    </lineage>
</organism>
<keyword evidence="6" id="KW-0460">Magnesium</keyword>
<keyword evidence="1" id="KW-0813">Transport</keyword>
<feature type="modified residue" description="Phosphohistidine; by HPr" evidence="7">
    <location>
        <position position="79"/>
    </location>
</feature>
<sequence>MEEHLENEEIIMSLIMNGGNARSLAMSAIESASAGDFEKAKNDLKEGGAAISQAHQTQTELIQEEIRGNGTKISLLMVHAQDHMMNAMTVMDMAEQFIRLYEENAKLKELVTK</sequence>
<evidence type="ECO:0000313" key="8">
    <source>
        <dbReference type="EMBL" id="MDZ5759136.1"/>
    </source>
</evidence>
<feature type="binding site" evidence="6">
    <location>
        <position position="82"/>
    </location>
    <ligand>
        <name>Mg(2+)</name>
        <dbReference type="ChEBI" id="CHEBI:18420"/>
        <note>ligand shared between all trimeric partners</note>
    </ligand>
</feature>
<evidence type="ECO:0000256" key="6">
    <source>
        <dbReference type="PIRSR" id="PIRSR000699-2"/>
    </source>
</evidence>